<evidence type="ECO:0000256" key="4">
    <source>
        <dbReference type="ARBA" id="ARBA00023136"/>
    </source>
</evidence>
<comment type="subcellular location">
    <subcellularLocation>
        <location evidence="1">Membrane</location>
        <topology evidence="1">Multi-pass membrane protein</topology>
    </subcellularLocation>
</comment>
<evidence type="ECO:0000313" key="7">
    <source>
        <dbReference type="Proteomes" id="UP001337655"/>
    </source>
</evidence>
<feature type="transmembrane region" description="Helical" evidence="5">
    <location>
        <begin position="27"/>
        <end position="51"/>
    </location>
</feature>
<dbReference type="PANTHER" id="PTHR31465:SF15">
    <property type="entry name" value="LIPID TRANSPORTER ATNI-RELATED"/>
    <property type="match status" value="1"/>
</dbReference>
<comment type="caution">
    <text evidence="6">The sequence shown here is derived from an EMBL/GenBank/DDBJ whole genome shotgun (WGS) entry which is preliminary data.</text>
</comment>
<dbReference type="InterPro" id="IPR007568">
    <property type="entry name" value="RTA1"/>
</dbReference>
<dbReference type="GeneID" id="89930732"/>
<keyword evidence="4 5" id="KW-0472">Membrane</keyword>
<keyword evidence="3 5" id="KW-1133">Transmembrane helix</keyword>
<proteinExistence type="predicted"/>
<evidence type="ECO:0000313" key="6">
    <source>
        <dbReference type="EMBL" id="KAK5164737.1"/>
    </source>
</evidence>
<dbReference type="GO" id="GO:0016020">
    <property type="term" value="C:membrane"/>
    <property type="evidence" value="ECO:0007669"/>
    <property type="project" value="UniProtKB-SubCell"/>
</dbReference>
<dbReference type="Proteomes" id="UP001337655">
    <property type="component" value="Unassembled WGS sequence"/>
</dbReference>
<dbReference type="RefSeq" id="XP_064654933.1">
    <property type="nucleotide sequence ID" value="XM_064806628.1"/>
</dbReference>
<gene>
    <name evidence="6" type="ORF">LTR77_009400</name>
</gene>
<keyword evidence="2 5" id="KW-0812">Transmembrane</keyword>
<dbReference type="AlphaFoldDB" id="A0AAV9P1F2"/>
<organism evidence="6 7">
    <name type="scientific">Saxophila tyrrhenica</name>
    <dbReference type="NCBI Taxonomy" id="1690608"/>
    <lineage>
        <taxon>Eukaryota</taxon>
        <taxon>Fungi</taxon>
        <taxon>Dikarya</taxon>
        <taxon>Ascomycota</taxon>
        <taxon>Pezizomycotina</taxon>
        <taxon>Dothideomycetes</taxon>
        <taxon>Dothideomycetidae</taxon>
        <taxon>Mycosphaerellales</taxon>
        <taxon>Extremaceae</taxon>
        <taxon>Saxophila</taxon>
    </lineage>
</organism>
<name>A0AAV9P1F2_9PEZI</name>
<accession>A0AAV9P1F2</accession>
<evidence type="ECO:0000256" key="3">
    <source>
        <dbReference type="ARBA" id="ARBA00022989"/>
    </source>
</evidence>
<dbReference type="PANTHER" id="PTHR31465">
    <property type="entry name" value="PROTEIN RTA1-RELATED"/>
    <property type="match status" value="1"/>
</dbReference>
<feature type="transmembrane region" description="Helical" evidence="5">
    <location>
        <begin position="63"/>
        <end position="84"/>
    </location>
</feature>
<reference evidence="6 7" key="1">
    <citation type="submission" date="2023-08" db="EMBL/GenBank/DDBJ databases">
        <title>Black Yeasts Isolated from many extreme environments.</title>
        <authorList>
            <person name="Coleine C."/>
            <person name="Stajich J.E."/>
            <person name="Selbmann L."/>
        </authorList>
    </citation>
    <scope>NUCLEOTIDE SEQUENCE [LARGE SCALE GENOMIC DNA]</scope>
    <source>
        <strain evidence="6 7">CCFEE 5935</strain>
    </source>
</reference>
<sequence length="85" mass="9435">MASAAFWETGAYVFRALGSKNQQSSGIATVAQILVLVAPIWVSAFAYMVFARIVHFYSPTCKVWFFSPSILALIFITLDFTTFVT</sequence>
<evidence type="ECO:0000256" key="1">
    <source>
        <dbReference type="ARBA" id="ARBA00004141"/>
    </source>
</evidence>
<protein>
    <submittedName>
        <fullName evidence="6">Uncharacterized protein</fullName>
    </submittedName>
</protein>
<dbReference type="EMBL" id="JAVRRT010000018">
    <property type="protein sequence ID" value="KAK5164737.1"/>
    <property type="molecule type" value="Genomic_DNA"/>
</dbReference>
<evidence type="ECO:0000256" key="2">
    <source>
        <dbReference type="ARBA" id="ARBA00022692"/>
    </source>
</evidence>
<dbReference type="Pfam" id="PF04479">
    <property type="entry name" value="RTA1"/>
    <property type="match status" value="1"/>
</dbReference>
<keyword evidence="7" id="KW-1185">Reference proteome</keyword>
<evidence type="ECO:0000256" key="5">
    <source>
        <dbReference type="SAM" id="Phobius"/>
    </source>
</evidence>